<dbReference type="AlphaFoldDB" id="A0A2V3IF24"/>
<dbReference type="Proteomes" id="UP000247409">
    <property type="component" value="Unassembled WGS sequence"/>
</dbReference>
<protein>
    <submittedName>
        <fullName evidence="2">Uncharacterized protein</fullName>
    </submittedName>
</protein>
<evidence type="ECO:0000313" key="2">
    <source>
        <dbReference type="EMBL" id="PXF40618.1"/>
    </source>
</evidence>
<accession>A0A2V3IF24</accession>
<reference evidence="2 3" key="1">
    <citation type="journal article" date="2018" name="Mol. Biol. Evol.">
        <title>Analysis of the draft genome of the red seaweed Gracilariopsis chorda provides insights into genome size evolution in Rhodophyta.</title>
        <authorList>
            <person name="Lee J."/>
            <person name="Yang E.C."/>
            <person name="Graf L."/>
            <person name="Yang J.H."/>
            <person name="Qiu H."/>
            <person name="Zel Zion U."/>
            <person name="Chan C.X."/>
            <person name="Stephens T.G."/>
            <person name="Weber A.P.M."/>
            <person name="Boo G.H."/>
            <person name="Boo S.M."/>
            <person name="Kim K.M."/>
            <person name="Shin Y."/>
            <person name="Jung M."/>
            <person name="Lee S.J."/>
            <person name="Yim H.S."/>
            <person name="Lee J.H."/>
            <person name="Bhattacharya D."/>
            <person name="Yoon H.S."/>
        </authorList>
    </citation>
    <scope>NUCLEOTIDE SEQUENCE [LARGE SCALE GENOMIC DNA]</scope>
    <source>
        <strain evidence="2 3">SKKU-2015</strain>
        <tissue evidence="2">Whole body</tissue>
    </source>
</reference>
<feature type="compositionally biased region" description="Basic and acidic residues" evidence="1">
    <location>
        <begin position="129"/>
        <end position="144"/>
    </location>
</feature>
<organism evidence="2 3">
    <name type="scientific">Gracilariopsis chorda</name>
    <dbReference type="NCBI Taxonomy" id="448386"/>
    <lineage>
        <taxon>Eukaryota</taxon>
        <taxon>Rhodophyta</taxon>
        <taxon>Florideophyceae</taxon>
        <taxon>Rhodymeniophycidae</taxon>
        <taxon>Gracilariales</taxon>
        <taxon>Gracilariaceae</taxon>
        <taxon>Gracilariopsis</taxon>
    </lineage>
</organism>
<feature type="region of interest" description="Disordered" evidence="1">
    <location>
        <begin position="118"/>
        <end position="144"/>
    </location>
</feature>
<name>A0A2V3IF24_9FLOR</name>
<evidence type="ECO:0000256" key="1">
    <source>
        <dbReference type="SAM" id="MobiDB-lite"/>
    </source>
</evidence>
<keyword evidence="3" id="KW-1185">Reference proteome</keyword>
<comment type="caution">
    <text evidence="2">The sequence shown here is derived from an EMBL/GenBank/DDBJ whole genome shotgun (WGS) entry which is preliminary data.</text>
</comment>
<dbReference type="EMBL" id="NBIV01000277">
    <property type="protein sequence ID" value="PXF40618.1"/>
    <property type="molecule type" value="Genomic_DNA"/>
</dbReference>
<sequence>MAILQRNKCISDIAFRNNRDPGPLYLEFPSEIPDNRLKSDAMKAIETVLRLKPDAGWEEKRWNEIYNMDKKRGEHVLQETARKPELAVFSQVSNHWATRMLTQQRTYTIQKTTLKTNSNSKCKVGKKRNSSETDHHERNQTNIG</sequence>
<gene>
    <name evidence="2" type="ORF">BWQ96_09669</name>
</gene>
<evidence type="ECO:0000313" key="3">
    <source>
        <dbReference type="Proteomes" id="UP000247409"/>
    </source>
</evidence>
<proteinExistence type="predicted"/>